<accession>A0A9N9IR92</accession>
<evidence type="ECO:0000313" key="2">
    <source>
        <dbReference type="Proteomes" id="UP000789405"/>
    </source>
</evidence>
<protein>
    <submittedName>
        <fullName evidence="1">12572_t:CDS:1</fullName>
    </submittedName>
</protein>
<dbReference type="EMBL" id="CAJVPY010014201">
    <property type="protein sequence ID" value="CAG8745157.1"/>
    <property type="molecule type" value="Genomic_DNA"/>
</dbReference>
<keyword evidence="2" id="KW-1185">Reference proteome</keyword>
<comment type="caution">
    <text evidence="1">The sequence shown here is derived from an EMBL/GenBank/DDBJ whole genome shotgun (WGS) entry which is preliminary data.</text>
</comment>
<name>A0A9N9IR92_9GLOM</name>
<sequence>MNNFDQHLRNITEHDRHHYLFGKTSQAIDYLSKYYQKDSCITCYPLQEPSSYFITFWTWFSTFQPAILYSQHTLRRFEKLSNFEIYQIPDQLLNHIQKTNQFVKDPLADVYNSETLEENLQDDNMAQDNNQNQVILLIDPDDDN</sequence>
<organism evidence="1 2">
    <name type="scientific">Dentiscutata erythropus</name>
    <dbReference type="NCBI Taxonomy" id="1348616"/>
    <lineage>
        <taxon>Eukaryota</taxon>
        <taxon>Fungi</taxon>
        <taxon>Fungi incertae sedis</taxon>
        <taxon>Mucoromycota</taxon>
        <taxon>Glomeromycotina</taxon>
        <taxon>Glomeromycetes</taxon>
        <taxon>Diversisporales</taxon>
        <taxon>Gigasporaceae</taxon>
        <taxon>Dentiscutata</taxon>
    </lineage>
</organism>
<gene>
    <name evidence="1" type="ORF">DERYTH_LOCUS16367</name>
</gene>
<reference evidence="1" key="1">
    <citation type="submission" date="2021-06" db="EMBL/GenBank/DDBJ databases">
        <authorList>
            <person name="Kallberg Y."/>
            <person name="Tangrot J."/>
            <person name="Rosling A."/>
        </authorList>
    </citation>
    <scope>NUCLEOTIDE SEQUENCE</scope>
    <source>
        <strain evidence="1">MA453B</strain>
    </source>
</reference>
<dbReference type="Proteomes" id="UP000789405">
    <property type="component" value="Unassembled WGS sequence"/>
</dbReference>
<dbReference type="AlphaFoldDB" id="A0A9N9IR92"/>
<evidence type="ECO:0000313" key="1">
    <source>
        <dbReference type="EMBL" id="CAG8745157.1"/>
    </source>
</evidence>
<proteinExistence type="predicted"/>